<dbReference type="PANTHER" id="PTHR33222">
    <property type="match status" value="1"/>
</dbReference>
<dbReference type="Proteomes" id="UP001633002">
    <property type="component" value="Unassembled WGS sequence"/>
</dbReference>
<proteinExistence type="predicted"/>
<keyword evidence="6" id="KW-1185">Reference proteome</keyword>
<name>A0ABD3GSX7_9MARC</name>
<evidence type="ECO:0000256" key="2">
    <source>
        <dbReference type="SAM" id="MobiDB-lite"/>
    </source>
</evidence>
<dbReference type="AlphaFoldDB" id="A0ABD3GSX7"/>
<keyword evidence="3" id="KW-0472">Membrane</keyword>
<sequence>MASTAVAVGAQLSLSLSLPQRGAKSLKSRSAAALPRLVSASARLSGTPQQLSTIGASPQDSKKRFSSVIVRASEQYDPSKQADDILKGLQEAWDKTDDKLAISGLAFAGFIVLWASTGLISAIDKLPLIPGFFELVGITFSGWFTYRYLLFKPDREELFKLIDEAKGKITEEEKVEQEQQPAAARETCVRKLGRDDNRESFDWEPEGSIVGEWKGFSDPGPDLKTNGRARPDVAV</sequence>
<dbReference type="EMBL" id="JBJQOH010000007">
    <property type="protein sequence ID" value="KAL3681479.1"/>
    <property type="molecule type" value="Genomic_DNA"/>
</dbReference>
<accession>A0ABD3GSX7</accession>
<evidence type="ECO:0000313" key="6">
    <source>
        <dbReference type="Proteomes" id="UP001633002"/>
    </source>
</evidence>
<reference evidence="5 6" key="1">
    <citation type="submission" date="2024-09" db="EMBL/GenBank/DDBJ databases">
        <title>Chromosome-scale assembly of Riccia sorocarpa.</title>
        <authorList>
            <person name="Paukszto L."/>
        </authorList>
    </citation>
    <scope>NUCLEOTIDE SEQUENCE [LARGE SCALE GENOMIC DNA]</scope>
    <source>
        <strain evidence="5">LP-2024</strain>
        <tissue evidence="5">Aerial parts of the thallus</tissue>
    </source>
</reference>
<feature type="transmembrane region" description="Helical" evidence="3">
    <location>
        <begin position="129"/>
        <end position="150"/>
    </location>
</feature>
<protein>
    <recommendedName>
        <fullName evidence="4">Cyanobacterial aminoacyl-tRNA synthetase CAAD domain-containing protein</fullName>
    </recommendedName>
</protein>
<evidence type="ECO:0000256" key="1">
    <source>
        <dbReference type="ARBA" id="ARBA00004141"/>
    </source>
</evidence>
<dbReference type="InterPro" id="IPR025564">
    <property type="entry name" value="CAAD_dom"/>
</dbReference>
<evidence type="ECO:0000256" key="3">
    <source>
        <dbReference type="SAM" id="Phobius"/>
    </source>
</evidence>
<dbReference type="Pfam" id="PF14159">
    <property type="entry name" value="CAAD"/>
    <property type="match status" value="1"/>
</dbReference>
<comment type="subcellular location">
    <subcellularLocation>
        <location evidence="1">Membrane</location>
        <topology evidence="1">Multi-pass membrane protein</topology>
    </subcellularLocation>
</comment>
<evidence type="ECO:0000259" key="4">
    <source>
        <dbReference type="Pfam" id="PF14159"/>
    </source>
</evidence>
<evidence type="ECO:0000313" key="5">
    <source>
        <dbReference type="EMBL" id="KAL3681479.1"/>
    </source>
</evidence>
<dbReference type="GO" id="GO:0016020">
    <property type="term" value="C:membrane"/>
    <property type="evidence" value="ECO:0007669"/>
    <property type="project" value="UniProtKB-SubCell"/>
</dbReference>
<comment type="caution">
    <text evidence="5">The sequence shown here is derived from an EMBL/GenBank/DDBJ whole genome shotgun (WGS) entry which is preliminary data.</text>
</comment>
<dbReference type="PANTHER" id="PTHR33222:SF3">
    <property type="entry name" value="PROTEIN CURVATURE THYLAKOID 1C, CHLOROPLASTIC"/>
    <property type="match status" value="1"/>
</dbReference>
<keyword evidence="3" id="KW-1133">Transmembrane helix</keyword>
<dbReference type="InterPro" id="IPR033344">
    <property type="entry name" value="CURT1"/>
</dbReference>
<feature type="region of interest" description="Disordered" evidence="2">
    <location>
        <begin position="196"/>
        <end position="235"/>
    </location>
</feature>
<feature type="domain" description="Cyanobacterial aminoacyl-tRNA synthetase CAAD" evidence="4">
    <location>
        <begin position="89"/>
        <end position="170"/>
    </location>
</feature>
<keyword evidence="3" id="KW-0812">Transmembrane</keyword>
<feature type="transmembrane region" description="Helical" evidence="3">
    <location>
        <begin position="100"/>
        <end position="123"/>
    </location>
</feature>
<gene>
    <name evidence="5" type="ORF">R1sor_024435</name>
</gene>
<organism evidence="5 6">
    <name type="scientific">Riccia sorocarpa</name>
    <dbReference type="NCBI Taxonomy" id="122646"/>
    <lineage>
        <taxon>Eukaryota</taxon>
        <taxon>Viridiplantae</taxon>
        <taxon>Streptophyta</taxon>
        <taxon>Embryophyta</taxon>
        <taxon>Marchantiophyta</taxon>
        <taxon>Marchantiopsida</taxon>
        <taxon>Marchantiidae</taxon>
        <taxon>Marchantiales</taxon>
        <taxon>Ricciaceae</taxon>
        <taxon>Riccia</taxon>
    </lineage>
</organism>